<evidence type="ECO:0000313" key="4">
    <source>
        <dbReference type="Proteomes" id="UP000288805"/>
    </source>
</evidence>
<evidence type="ECO:0000256" key="1">
    <source>
        <dbReference type="SAM" id="Coils"/>
    </source>
</evidence>
<reference evidence="3 4" key="1">
    <citation type="journal article" date="2018" name="PLoS Genet.">
        <title>Population sequencing reveals clonal diversity and ancestral inbreeding in the grapevine cultivar Chardonnay.</title>
        <authorList>
            <person name="Roach M.J."/>
            <person name="Johnson D.L."/>
            <person name="Bohlmann J."/>
            <person name="van Vuuren H.J."/>
            <person name="Jones S.J."/>
            <person name="Pretorius I.S."/>
            <person name="Schmidt S.A."/>
            <person name="Borneman A.R."/>
        </authorList>
    </citation>
    <scope>NUCLEOTIDE SEQUENCE [LARGE SCALE GENOMIC DNA]</scope>
    <source>
        <strain evidence="4">cv. Chardonnay</strain>
        <tissue evidence="3">Leaf</tissue>
    </source>
</reference>
<feature type="region of interest" description="Disordered" evidence="2">
    <location>
        <begin position="88"/>
        <end position="122"/>
    </location>
</feature>
<protein>
    <submittedName>
        <fullName evidence="3">Uncharacterized protein</fullName>
    </submittedName>
</protein>
<organism evidence="3 4">
    <name type="scientific">Vitis vinifera</name>
    <name type="common">Grape</name>
    <dbReference type="NCBI Taxonomy" id="29760"/>
    <lineage>
        <taxon>Eukaryota</taxon>
        <taxon>Viridiplantae</taxon>
        <taxon>Streptophyta</taxon>
        <taxon>Embryophyta</taxon>
        <taxon>Tracheophyta</taxon>
        <taxon>Spermatophyta</taxon>
        <taxon>Magnoliopsida</taxon>
        <taxon>eudicotyledons</taxon>
        <taxon>Gunneridae</taxon>
        <taxon>Pentapetalae</taxon>
        <taxon>rosids</taxon>
        <taxon>Vitales</taxon>
        <taxon>Vitaceae</taxon>
        <taxon>Viteae</taxon>
        <taxon>Vitis</taxon>
    </lineage>
</organism>
<dbReference type="EMBL" id="QGNW01000141">
    <property type="protein sequence ID" value="RVW91868.1"/>
    <property type="molecule type" value="Genomic_DNA"/>
</dbReference>
<evidence type="ECO:0000256" key="2">
    <source>
        <dbReference type="SAM" id="MobiDB-lite"/>
    </source>
</evidence>
<proteinExistence type="predicted"/>
<name>A0A438I585_VITVI</name>
<comment type="caution">
    <text evidence="3">The sequence shown here is derived from an EMBL/GenBank/DDBJ whole genome shotgun (WGS) entry which is preliminary data.</text>
</comment>
<evidence type="ECO:0000313" key="3">
    <source>
        <dbReference type="EMBL" id="RVW91868.1"/>
    </source>
</evidence>
<dbReference type="Proteomes" id="UP000288805">
    <property type="component" value="Unassembled WGS sequence"/>
</dbReference>
<gene>
    <name evidence="3" type="ORF">CK203_030188</name>
</gene>
<accession>A0A438I585</accession>
<dbReference type="AlphaFoldDB" id="A0A438I585"/>
<keyword evidence="1" id="KW-0175">Coiled coil</keyword>
<sequence length="122" mass="13853">MDEAEALGKVEGEKETAQVEVGRLREEVKVVEAKGRNANKEIERLRKELEKLQAGFATQKELEDEYQKQVDDMFLFGYQCCMKKNNITQHIPNYPSNDMDKAADTSTQGDEVPSIVDPSTEQ</sequence>
<feature type="coiled-coil region" evidence="1">
    <location>
        <begin position="7"/>
        <end position="62"/>
    </location>
</feature>